<proteinExistence type="predicted"/>
<organism evidence="3 4">
    <name type="scientific">Macrosiphum euphorbiae</name>
    <name type="common">potato aphid</name>
    <dbReference type="NCBI Taxonomy" id="13131"/>
    <lineage>
        <taxon>Eukaryota</taxon>
        <taxon>Metazoa</taxon>
        <taxon>Ecdysozoa</taxon>
        <taxon>Arthropoda</taxon>
        <taxon>Hexapoda</taxon>
        <taxon>Insecta</taxon>
        <taxon>Pterygota</taxon>
        <taxon>Neoptera</taxon>
        <taxon>Paraneoptera</taxon>
        <taxon>Hemiptera</taxon>
        <taxon>Sternorrhyncha</taxon>
        <taxon>Aphidomorpha</taxon>
        <taxon>Aphidoidea</taxon>
        <taxon>Aphididae</taxon>
        <taxon>Macrosiphini</taxon>
        <taxon>Macrosiphum</taxon>
    </lineage>
</organism>
<dbReference type="GO" id="GO:0003676">
    <property type="term" value="F:nucleic acid binding"/>
    <property type="evidence" value="ECO:0007669"/>
    <property type="project" value="InterPro"/>
</dbReference>
<evidence type="ECO:0000313" key="4">
    <source>
        <dbReference type="Proteomes" id="UP001160148"/>
    </source>
</evidence>
<dbReference type="InterPro" id="IPR036875">
    <property type="entry name" value="Znf_CCHC_sf"/>
</dbReference>
<protein>
    <recommendedName>
        <fullName evidence="2">CCHC-type domain-containing protein</fullName>
    </recommendedName>
</protein>
<evidence type="ECO:0000256" key="1">
    <source>
        <dbReference type="PROSITE-ProRule" id="PRU00047"/>
    </source>
</evidence>
<keyword evidence="4" id="KW-1185">Reference proteome</keyword>
<evidence type="ECO:0000259" key="2">
    <source>
        <dbReference type="PROSITE" id="PS50158"/>
    </source>
</evidence>
<sequence>MKKLTEEVNYLKNFIKSLKVNDNTNAEPKGKGCSNSNHCCQNTDYGNGNGVWSNSGYNNCLPNGYFRPNNFSPNNNGNQDVGRVNNNNFFQNTGHAGYNYSYDGNIAQNNIDDRSRFQNAYQQGHPEPNQNLGNRNNMTGPEVYKQLNWQNYSNNGANAANYFNGPDPIRRCFNCGSPAHFRNNCPLLASKNE</sequence>
<dbReference type="SMART" id="SM00343">
    <property type="entry name" value="ZnF_C2HC"/>
    <property type="match status" value="1"/>
</dbReference>
<dbReference type="EMBL" id="CARXXK010000003">
    <property type="protein sequence ID" value="CAI6360712.1"/>
    <property type="molecule type" value="Genomic_DNA"/>
</dbReference>
<reference evidence="3 4" key="1">
    <citation type="submission" date="2023-01" db="EMBL/GenBank/DDBJ databases">
        <authorList>
            <person name="Whitehead M."/>
        </authorList>
    </citation>
    <scope>NUCLEOTIDE SEQUENCE [LARGE SCALE GENOMIC DNA]</scope>
</reference>
<comment type="caution">
    <text evidence="3">The sequence shown here is derived from an EMBL/GenBank/DDBJ whole genome shotgun (WGS) entry which is preliminary data.</text>
</comment>
<dbReference type="AlphaFoldDB" id="A0AAV0WXQ7"/>
<dbReference type="GO" id="GO:0008270">
    <property type="term" value="F:zinc ion binding"/>
    <property type="evidence" value="ECO:0007669"/>
    <property type="project" value="UniProtKB-KW"/>
</dbReference>
<dbReference type="Pfam" id="PF00098">
    <property type="entry name" value="zf-CCHC"/>
    <property type="match status" value="1"/>
</dbReference>
<evidence type="ECO:0000313" key="3">
    <source>
        <dbReference type="EMBL" id="CAI6360712.1"/>
    </source>
</evidence>
<dbReference type="SUPFAM" id="SSF57756">
    <property type="entry name" value="Retrovirus zinc finger-like domains"/>
    <property type="match status" value="1"/>
</dbReference>
<dbReference type="Proteomes" id="UP001160148">
    <property type="component" value="Unassembled WGS sequence"/>
</dbReference>
<keyword evidence="1" id="KW-0862">Zinc</keyword>
<dbReference type="InterPro" id="IPR001878">
    <property type="entry name" value="Znf_CCHC"/>
</dbReference>
<keyword evidence="1" id="KW-0863">Zinc-finger</keyword>
<feature type="domain" description="CCHC-type" evidence="2">
    <location>
        <begin position="170"/>
        <end position="186"/>
    </location>
</feature>
<gene>
    <name evidence="3" type="ORF">MEUPH1_LOCUS15979</name>
</gene>
<name>A0AAV0WXQ7_9HEMI</name>
<accession>A0AAV0WXQ7</accession>
<keyword evidence="1" id="KW-0479">Metal-binding</keyword>
<dbReference type="PROSITE" id="PS50158">
    <property type="entry name" value="ZF_CCHC"/>
    <property type="match status" value="1"/>
</dbReference>